<feature type="region of interest" description="Disordered" evidence="1">
    <location>
        <begin position="1"/>
        <end position="34"/>
    </location>
</feature>
<dbReference type="Gene3D" id="1.20.1280.50">
    <property type="match status" value="1"/>
</dbReference>
<dbReference type="AlphaFoldDB" id="A0A9C6WUZ4"/>
<dbReference type="RefSeq" id="XP_052119716.1">
    <property type="nucleotide sequence ID" value="XM_052263756.1"/>
</dbReference>
<evidence type="ECO:0000313" key="8">
    <source>
        <dbReference type="RefSeq" id="XP_052119718.1"/>
    </source>
</evidence>
<dbReference type="Pfam" id="PF12937">
    <property type="entry name" value="F-box-like"/>
    <property type="match status" value="1"/>
</dbReference>
<dbReference type="SUPFAM" id="SSF81383">
    <property type="entry name" value="F-box domain"/>
    <property type="match status" value="1"/>
</dbReference>
<dbReference type="InterPro" id="IPR036047">
    <property type="entry name" value="F-box-like_dom_sf"/>
</dbReference>
<dbReference type="GeneID" id="113203403"/>
<evidence type="ECO:0000256" key="1">
    <source>
        <dbReference type="SAM" id="MobiDB-lite"/>
    </source>
</evidence>
<dbReference type="RefSeq" id="XP_052119714.1">
    <property type="nucleotide sequence ID" value="XM_052263754.1"/>
</dbReference>
<sequence length="458" mass="52111">MMRRSLEARSRSPSRSPPSSPDYRRQAPSPEQVRRSFRLEERKRTSLGVFLGLPIEVLQHMLSYMPARSLSQLAQVSTGWHQFLQDWIQLRSSAWIVAPKRRCRYLSDEFYDEYTELGLLCRRLLPGSTLPQRAHACWRVLEAVEQASMRHDDRREYEPTFIGAANFFRAAVALSCSRSQGERFETMWQIVRDTISADMCVLEARPGEYGRVETDLRLALRVLFLSPSAPPRHVRFRRMDRGTALRALLCRLPLPLQARTLFVCYGPRTGAHIDWARPCDAGFATVSQMVHVVAELGSALDVLAKRSHPQFIHNLVSQLTKTPAPWLPRYEVMLYLTMGERAAAAVLAGFARKVFPKDSRYVVTRLSQIASLSEMYRSKLEAGNFASGPVFTFQLQAATTSILEIVKNLCRFLPGNYSPVSLLQQVTIQTFFLSYNVGGDEFSTRVMASLDAVLTYYQ</sequence>
<protein>
    <submittedName>
        <fullName evidence="4">Uncharacterized protein LOC113203403 isoform X1</fullName>
    </submittedName>
    <submittedName>
        <fullName evidence="5">Uncharacterized protein LOC113203403 isoform X2</fullName>
    </submittedName>
    <submittedName>
        <fullName evidence="6">Uncharacterized protein LOC113203403 isoform X3</fullName>
    </submittedName>
    <submittedName>
        <fullName evidence="7">Uncharacterized protein LOC113203403 isoform X4</fullName>
    </submittedName>
    <submittedName>
        <fullName evidence="8">Uncharacterized protein LOC113203403 isoform X5</fullName>
    </submittedName>
    <submittedName>
        <fullName evidence="9">Uncharacterized protein LOC113203403 isoform X6</fullName>
    </submittedName>
</protein>
<organism evidence="3 9">
    <name type="scientific">Frankliniella occidentalis</name>
    <name type="common">Western flower thrips</name>
    <name type="synonym">Euthrips occidentalis</name>
    <dbReference type="NCBI Taxonomy" id="133901"/>
    <lineage>
        <taxon>Eukaryota</taxon>
        <taxon>Metazoa</taxon>
        <taxon>Ecdysozoa</taxon>
        <taxon>Arthropoda</taxon>
        <taxon>Hexapoda</taxon>
        <taxon>Insecta</taxon>
        <taxon>Pterygota</taxon>
        <taxon>Neoptera</taxon>
        <taxon>Paraneoptera</taxon>
        <taxon>Thysanoptera</taxon>
        <taxon>Terebrantia</taxon>
        <taxon>Thripoidea</taxon>
        <taxon>Thripidae</taxon>
        <taxon>Frankliniella</taxon>
    </lineage>
</organism>
<dbReference type="CDD" id="cd09917">
    <property type="entry name" value="F-box_SF"/>
    <property type="match status" value="1"/>
</dbReference>
<accession>A0A9C6WUZ4</accession>
<reference evidence="4 5" key="1">
    <citation type="submission" date="2025-04" db="UniProtKB">
        <authorList>
            <consortium name="RefSeq"/>
        </authorList>
    </citation>
    <scope>IDENTIFICATION</scope>
    <source>
        <tissue evidence="4 5">Whole organism</tissue>
    </source>
</reference>
<dbReference type="PANTHER" id="PTHR34098:SF1">
    <property type="entry name" value="F-BOX ONLY PROTEIN 47"/>
    <property type="match status" value="1"/>
</dbReference>
<feature type="compositionally biased region" description="Basic and acidic residues" evidence="1">
    <location>
        <begin position="1"/>
        <end position="10"/>
    </location>
</feature>
<evidence type="ECO:0000313" key="6">
    <source>
        <dbReference type="RefSeq" id="XP_052119716.1"/>
    </source>
</evidence>
<evidence type="ECO:0000313" key="4">
    <source>
        <dbReference type="RefSeq" id="XP_052119714.1"/>
    </source>
</evidence>
<dbReference type="RefSeq" id="XP_052119717.1">
    <property type="nucleotide sequence ID" value="XM_052263757.1"/>
</dbReference>
<dbReference type="PROSITE" id="PS50181">
    <property type="entry name" value="FBOX"/>
    <property type="match status" value="1"/>
</dbReference>
<keyword evidence="3" id="KW-1185">Reference proteome</keyword>
<dbReference type="RefSeq" id="XP_052119718.1">
    <property type="nucleotide sequence ID" value="XM_052263758.1"/>
</dbReference>
<dbReference type="InterPro" id="IPR038946">
    <property type="entry name" value="FBXO47"/>
</dbReference>
<proteinExistence type="predicted"/>
<dbReference type="PANTHER" id="PTHR34098">
    <property type="entry name" value="F-BOX ONLY PROTEIN 47"/>
    <property type="match status" value="1"/>
</dbReference>
<evidence type="ECO:0000313" key="3">
    <source>
        <dbReference type="Proteomes" id="UP000504606"/>
    </source>
</evidence>
<feature type="domain" description="F-box" evidence="2">
    <location>
        <begin position="47"/>
        <end position="98"/>
    </location>
</feature>
<gene>
    <name evidence="4 5 6 7 8 9" type="primary">LOC113203403</name>
</gene>
<evidence type="ECO:0000313" key="9">
    <source>
        <dbReference type="RefSeq" id="XP_052119719.1"/>
    </source>
</evidence>
<dbReference type="OrthoDB" id="8210686at2759"/>
<name>A0A9C6WUZ4_FRAOC</name>
<evidence type="ECO:0000259" key="2">
    <source>
        <dbReference type="PROSITE" id="PS50181"/>
    </source>
</evidence>
<dbReference type="Proteomes" id="UP000504606">
    <property type="component" value="Unplaced"/>
</dbReference>
<evidence type="ECO:0000313" key="5">
    <source>
        <dbReference type="RefSeq" id="XP_052119715.1"/>
    </source>
</evidence>
<evidence type="ECO:0000313" key="7">
    <source>
        <dbReference type="RefSeq" id="XP_052119717.1"/>
    </source>
</evidence>
<dbReference type="RefSeq" id="XP_052119715.1">
    <property type="nucleotide sequence ID" value="XM_052263755.1"/>
</dbReference>
<dbReference type="RefSeq" id="XP_052119719.1">
    <property type="nucleotide sequence ID" value="XM_052263759.1"/>
</dbReference>
<dbReference type="InterPro" id="IPR001810">
    <property type="entry name" value="F-box_dom"/>
</dbReference>